<feature type="transmembrane region" description="Helical" evidence="1">
    <location>
        <begin position="26"/>
        <end position="43"/>
    </location>
</feature>
<dbReference type="InterPro" id="IPR008523">
    <property type="entry name" value="DUF805"/>
</dbReference>
<dbReference type="PANTHER" id="PTHR34980">
    <property type="entry name" value="INNER MEMBRANE PROTEIN-RELATED-RELATED"/>
    <property type="match status" value="1"/>
</dbReference>
<reference evidence="2 3" key="1">
    <citation type="submission" date="2018-05" db="EMBL/GenBank/DDBJ databases">
        <title>Genomic Encyclopedia of Type Strains, Phase IV (KMG-IV): sequencing the most valuable type-strain genomes for metagenomic binning, comparative biology and taxonomic classification.</title>
        <authorList>
            <person name="Goeker M."/>
        </authorList>
    </citation>
    <scope>NUCLEOTIDE SEQUENCE [LARGE SCALE GENOMIC DNA]</scope>
    <source>
        <strain evidence="2 3">DSM 28579</strain>
    </source>
</reference>
<dbReference type="Proteomes" id="UP000251835">
    <property type="component" value="Unassembled WGS sequence"/>
</dbReference>
<protein>
    <submittedName>
        <fullName evidence="2">Uncharacterized membrane protein YhaH (DUF805 family)</fullName>
    </submittedName>
</protein>
<dbReference type="EMBL" id="QENZ01000003">
    <property type="protein sequence ID" value="PVX52143.1"/>
    <property type="molecule type" value="Genomic_DNA"/>
</dbReference>
<evidence type="ECO:0000313" key="3">
    <source>
        <dbReference type="Proteomes" id="UP000251835"/>
    </source>
</evidence>
<dbReference type="OrthoDB" id="9812349at2"/>
<sequence>MNLDWFLPVIKNHYIDFSGRTSKKSFWMYMLYYIVIAIVLGIIDRILGLGYGFQGLFGLALLLPTLGIQVRRLQDTGRDWYWILIGLIPLIGIIVLIVFWVQDGDAGANKFGPSPVDVVVNDNEINQA</sequence>
<evidence type="ECO:0000313" key="2">
    <source>
        <dbReference type="EMBL" id="PVX52143.1"/>
    </source>
</evidence>
<keyword evidence="1" id="KW-0472">Membrane</keyword>
<evidence type="ECO:0000256" key="1">
    <source>
        <dbReference type="SAM" id="Phobius"/>
    </source>
</evidence>
<organism evidence="2 3">
    <name type="scientific">Balneicella halophila</name>
    <dbReference type="NCBI Taxonomy" id="1537566"/>
    <lineage>
        <taxon>Bacteria</taxon>
        <taxon>Pseudomonadati</taxon>
        <taxon>Bacteroidota</taxon>
        <taxon>Bacteroidia</taxon>
        <taxon>Bacteroidales</taxon>
        <taxon>Balneicellaceae</taxon>
        <taxon>Balneicella</taxon>
    </lineage>
</organism>
<comment type="caution">
    <text evidence="2">The sequence shown here is derived from an EMBL/GenBank/DDBJ whole genome shotgun (WGS) entry which is preliminary data.</text>
</comment>
<keyword evidence="3" id="KW-1185">Reference proteome</keyword>
<dbReference type="PANTHER" id="PTHR34980:SF2">
    <property type="entry name" value="INNER MEMBRANE PROTEIN YHAH-RELATED"/>
    <property type="match status" value="1"/>
</dbReference>
<dbReference type="Pfam" id="PF05656">
    <property type="entry name" value="DUF805"/>
    <property type="match status" value="1"/>
</dbReference>
<feature type="transmembrane region" description="Helical" evidence="1">
    <location>
        <begin position="80"/>
        <end position="101"/>
    </location>
</feature>
<dbReference type="AlphaFoldDB" id="A0A7L4UQW8"/>
<proteinExistence type="predicted"/>
<keyword evidence="1" id="KW-0812">Transmembrane</keyword>
<dbReference type="GO" id="GO:0005886">
    <property type="term" value="C:plasma membrane"/>
    <property type="evidence" value="ECO:0007669"/>
    <property type="project" value="TreeGrafter"/>
</dbReference>
<keyword evidence="1" id="KW-1133">Transmembrane helix</keyword>
<accession>A0A7L4UQW8</accession>
<gene>
    <name evidence="2" type="ORF">C7377_0443</name>
</gene>
<name>A0A7L4UQW8_BALHA</name>
<feature type="transmembrane region" description="Helical" evidence="1">
    <location>
        <begin position="49"/>
        <end position="68"/>
    </location>
</feature>
<dbReference type="RefSeq" id="WP_116495695.1">
    <property type="nucleotide sequence ID" value="NZ_QENZ01000003.1"/>
</dbReference>